<accession>A0A366HBM1</accession>
<comment type="caution">
    <text evidence="1">The sequence shown here is derived from an EMBL/GenBank/DDBJ whole genome shotgun (WGS) entry which is preliminary data.</text>
</comment>
<gene>
    <name evidence="1" type="ORF">DES53_11068</name>
</gene>
<evidence type="ECO:0000313" key="1">
    <source>
        <dbReference type="EMBL" id="RBP39044.1"/>
    </source>
</evidence>
<protein>
    <submittedName>
        <fullName evidence="1">Uncharacterized protein</fullName>
    </submittedName>
</protein>
<dbReference type="EMBL" id="QNRR01000010">
    <property type="protein sequence ID" value="RBP39044.1"/>
    <property type="molecule type" value="Genomic_DNA"/>
</dbReference>
<dbReference type="Proteomes" id="UP000253426">
    <property type="component" value="Unassembled WGS sequence"/>
</dbReference>
<sequence>MTMFHLTRLHTAAKVAAFFIISLCLETGLHAQERGEYVLVSGGPALRKWEDMRAPGTQHDRWWGNFIRPARMRIQEIQAKDPNAVITWLVYRKAFVSRSGEDNRSLTELVESVRDKYHVRLLWFDNNTQLINYLNNGQNRHRLPISNFEFFGHSNKFCFMFDYSSDIYGASVAWLHEKDLPRIHRGIFTRDAFCKSWGCHTGESMSRAWKKATGVPLWGAIGKTDYSNPNGGISISPGGRWTR</sequence>
<dbReference type="RefSeq" id="WP_211325660.1">
    <property type="nucleotide sequence ID" value="NZ_QNRR01000010.1"/>
</dbReference>
<dbReference type="AlphaFoldDB" id="A0A366HBM1"/>
<proteinExistence type="predicted"/>
<organism evidence="1 2">
    <name type="scientific">Roseimicrobium gellanilyticum</name>
    <dbReference type="NCBI Taxonomy" id="748857"/>
    <lineage>
        <taxon>Bacteria</taxon>
        <taxon>Pseudomonadati</taxon>
        <taxon>Verrucomicrobiota</taxon>
        <taxon>Verrucomicrobiia</taxon>
        <taxon>Verrucomicrobiales</taxon>
        <taxon>Verrucomicrobiaceae</taxon>
        <taxon>Roseimicrobium</taxon>
    </lineage>
</organism>
<reference evidence="1 2" key="1">
    <citation type="submission" date="2018-06" db="EMBL/GenBank/DDBJ databases">
        <title>Genomic Encyclopedia of Type Strains, Phase IV (KMG-IV): sequencing the most valuable type-strain genomes for metagenomic binning, comparative biology and taxonomic classification.</title>
        <authorList>
            <person name="Goeker M."/>
        </authorList>
    </citation>
    <scope>NUCLEOTIDE SEQUENCE [LARGE SCALE GENOMIC DNA]</scope>
    <source>
        <strain evidence="1 2">DSM 25532</strain>
    </source>
</reference>
<keyword evidence="2" id="KW-1185">Reference proteome</keyword>
<evidence type="ECO:0000313" key="2">
    <source>
        <dbReference type="Proteomes" id="UP000253426"/>
    </source>
</evidence>
<name>A0A366HBM1_9BACT</name>